<organism evidence="3 4">
    <name type="scientific">Pristionchus fissidentatus</name>
    <dbReference type="NCBI Taxonomy" id="1538716"/>
    <lineage>
        <taxon>Eukaryota</taxon>
        <taxon>Metazoa</taxon>
        <taxon>Ecdysozoa</taxon>
        <taxon>Nematoda</taxon>
        <taxon>Chromadorea</taxon>
        <taxon>Rhabditida</taxon>
        <taxon>Rhabditina</taxon>
        <taxon>Diplogasteromorpha</taxon>
        <taxon>Diplogasteroidea</taxon>
        <taxon>Neodiplogasteridae</taxon>
        <taxon>Pristionchus</taxon>
    </lineage>
</organism>
<dbReference type="Proteomes" id="UP001432322">
    <property type="component" value="Unassembled WGS sequence"/>
</dbReference>
<dbReference type="EMBL" id="BTSY01000003">
    <property type="protein sequence ID" value="GMT17720.1"/>
    <property type="molecule type" value="Genomic_DNA"/>
</dbReference>
<protein>
    <recommendedName>
        <fullName evidence="2">PDZ domain-containing protein</fullName>
    </recommendedName>
</protein>
<feature type="region of interest" description="Disordered" evidence="1">
    <location>
        <begin position="38"/>
        <end position="61"/>
    </location>
</feature>
<dbReference type="InterPro" id="IPR041489">
    <property type="entry name" value="PDZ_6"/>
</dbReference>
<evidence type="ECO:0000313" key="3">
    <source>
        <dbReference type="EMBL" id="GMT17720.1"/>
    </source>
</evidence>
<evidence type="ECO:0000256" key="1">
    <source>
        <dbReference type="SAM" id="MobiDB-lite"/>
    </source>
</evidence>
<proteinExistence type="predicted"/>
<evidence type="ECO:0000259" key="2">
    <source>
        <dbReference type="PROSITE" id="PS50106"/>
    </source>
</evidence>
<feature type="compositionally biased region" description="Polar residues" evidence="1">
    <location>
        <begin position="48"/>
        <end position="59"/>
    </location>
</feature>
<feature type="region of interest" description="Disordered" evidence="1">
    <location>
        <begin position="1"/>
        <end position="26"/>
    </location>
</feature>
<dbReference type="SMART" id="SM00228">
    <property type="entry name" value="PDZ"/>
    <property type="match status" value="1"/>
</dbReference>
<name>A0AAV5VDH3_9BILA</name>
<reference evidence="3" key="1">
    <citation type="submission" date="2023-10" db="EMBL/GenBank/DDBJ databases">
        <title>Genome assembly of Pristionchus species.</title>
        <authorList>
            <person name="Yoshida K."/>
            <person name="Sommer R.J."/>
        </authorList>
    </citation>
    <scope>NUCLEOTIDE SEQUENCE</scope>
    <source>
        <strain evidence="3">RS5133</strain>
    </source>
</reference>
<feature type="compositionally biased region" description="Basic and acidic residues" evidence="1">
    <location>
        <begin position="38"/>
        <end position="47"/>
    </location>
</feature>
<keyword evidence="4" id="KW-1185">Reference proteome</keyword>
<dbReference type="SUPFAM" id="SSF50156">
    <property type="entry name" value="PDZ domain-like"/>
    <property type="match status" value="1"/>
</dbReference>
<dbReference type="Pfam" id="PF17820">
    <property type="entry name" value="PDZ_6"/>
    <property type="match status" value="1"/>
</dbReference>
<dbReference type="Gene3D" id="2.30.42.10">
    <property type="match status" value="1"/>
</dbReference>
<dbReference type="InterPro" id="IPR036034">
    <property type="entry name" value="PDZ_sf"/>
</dbReference>
<dbReference type="AlphaFoldDB" id="A0AAV5VDH3"/>
<accession>A0AAV5VDH3</accession>
<feature type="domain" description="PDZ" evidence="2">
    <location>
        <begin position="116"/>
        <end position="197"/>
    </location>
</feature>
<dbReference type="InterPro" id="IPR001478">
    <property type="entry name" value="PDZ"/>
</dbReference>
<evidence type="ECO:0000313" key="4">
    <source>
        <dbReference type="Proteomes" id="UP001432322"/>
    </source>
</evidence>
<gene>
    <name evidence="3" type="ORF">PFISCL1PPCAC_9017</name>
</gene>
<sequence>MVSSTKANEEDTFELVDHTSSDGDSVSNLSYVEVHNEQEAKTVRKEATQQPASASSNGSAAVRSAAPAFKVELHDSLIVPAITNKKHQDSERQLTVEAGIKTEKEGSKLPAPRLIRIDLDDDETDCGIGVYRRSSVYDYAFVGTLKKGSAADRAGVAIGDRICIVNGVATKGLKTAGVVDLLIGAGKSFDLLILQDQAGGMYSELDIPVSLAMPNIVRGAAPAAVEPYTIPLERRTATAEYDFTTYLLDRTMIRSVDANSAEYRAGLRK</sequence>
<dbReference type="PROSITE" id="PS50106">
    <property type="entry name" value="PDZ"/>
    <property type="match status" value="1"/>
</dbReference>
<comment type="caution">
    <text evidence="3">The sequence shown here is derived from an EMBL/GenBank/DDBJ whole genome shotgun (WGS) entry which is preliminary data.</text>
</comment>